<evidence type="ECO:0000313" key="3">
    <source>
        <dbReference type="Proteomes" id="UP000273083"/>
    </source>
</evidence>
<gene>
    <name evidence="2" type="ORF">EDD66_105121</name>
</gene>
<dbReference type="EMBL" id="RJVG01000005">
    <property type="protein sequence ID" value="ROR28182.1"/>
    <property type="molecule type" value="Genomic_DNA"/>
</dbReference>
<name>A0A3N1XSM5_9FIRM</name>
<dbReference type="RefSeq" id="WP_123609363.1">
    <property type="nucleotide sequence ID" value="NZ_RJVG01000005.1"/>
</dbReference>
<proteinExistence type="predicted"/>
<keyword evidence="3" id="KW-1185">Reference proteome</keyword>
<evidence type="ECO:0000313" key="2">
    <source>
        <dbReference type="EMBL" id="ROR28182.1"/>
    </source>
</evidence>
<dbReference type="Pfam" id="PF10825">
    <property type="entry name" value="DUF2752"/>
    <property type="match status" value="1"/>
</dbReference>
<feature type="transmembrane region" description="Helical" evidence="1">
    <location>
        <begin position="89"/>
        <end position="106"/>
    </location>
</feature>
<sequence length="130" mass="15589">MKTALKQKIIIIGCLLLYILIIYFTGYGCPFRFFLGLSCPGCGMTRAWVQVLHLHFADAFYFHPLYFLVPIMGIIWLFEDKINPKWNKFFWIIIALLFIVVYFIRFQNSDQDIVTFNFMESFLYKIFHLF</sequence>
<keyword evidence="1" id="KW-0472">Membrane</keyword>
<dbReference type="InterPro" id="IPR021215">
    <property type="entry name" value="DUF2752"/>
</dbReference>
<dbReference type="Proteomes" id="UP000273083">
    <property type="component" value="Unassembled WGS sequence"/>
</dbReference>
<feature type="transmembrane region" description="Helical" evidence="1">
    <location>
        <begin position="59"/>
        <end position="77"/>
    </location>
</feature>
<keyword evidence="1" id="KW-0812">Transmembrane</keyword>
<evidence type="ECO:0000256" key="1">
    <source>
        <dbReference type="SAM" id="Phobius"/>
    </source>
</evidence>
<keyword evidence="1" id="KW-1133">Transmembrane helix</keyword>
<dbReference type="AlphaFoldDB" id="A0A3N1XSM5"/>
<organism evidence="2 3">
    <name type="scientific">Mobilisporobacter senegalensis</name>
    <dbReference type="NCBI Taxonomy" id="1329262"/>
    <lineage>
        <taxon>Bacteria</taxon>
        <taxon>Bacillati</taxon>
        <taxon>Bacillota</taxon>
        <taxon>Clostridia</taxon>
        <taxon>Lachnospirales</taxon>
        <taxon>Lachnospiraceae</taxon>
        <taxon>Mobilisporobacter</taxon>
    </lineage>
</organism>
<accession>A0A3N1XSM5</accession>
<reference evidence="2 3" key="1">
    <citation type="submission" date="2018-11" db="EMBL/GenBank/DDBJ databases">
        <title>Genomic Encyclopedia of Type Strains, Phase IV (KMG-IV): sequencing the most valuable type-strain genomes for metagenomic binning, comparative biology and taxonomic classification.</title>
        <authorList>
            <person name="Goeker M."/>
        </authorList>
    </citation>
    <scope>NUCLEOTIDE SEQUENCE [LARGE SCALE GENOMIC DNA]</scope>
    <source>
        <strain evidence="2 3">DSM 26537</strain>
    </source>
</reference>
<comment type="caution">
    <text evidence="2">The sequence shown here is derived from an EMBL/GenBank/DDBJ whole genome shotgun (WGS) entry which is preliminary data.</text>
</comment>
<protein>
    <submittedName>
        <fullName evidence="2">Uncharacterized protein DUF2752</fullName>
    </submittedName>
</protein>
<dbReference type="OrthoDB" id="9815897at2"/>
<dbReference type="PROSITE" id="PS51257">
    <property type="entry name" value="PROKAR_LIPOPROTEIN"/>
    <property type="match status" value="1"/>
</dbReference>
<feature type="transmembrane region" description="Helical" evidence="1">
    <location>
        <begin position="9"/>
        <end position="28"/>
    </location>
</feature>